<sequence>MGGVHLNDMRSRPMMTTVKQLRCGRKILLNSYISYEQNNNNRIVLTRLQFIKVVIEELSKGHIERRDNVGQNAVIRDRRGVRVVHLDGKRMKECVNCSRQKGNGRRRARTMFQGVTGVFIINMTELLQRKLVPKPCVEISSYRVAFKVRAKLRRNGAKNNK</sequence>
<dbReference type="Proteomes" id="UP001217089">
    <property type="component" value="Unassembled WGS sequence"/>
</dbReference>
<protein>
    <submittedName>
        <fullName evidence="1">Uncharacterized protein</fullName>
    </submittedName>
</protein>
<accession>A0ABQ9FSL1</accession>
<evidence type="ECO:0000313" key="1">
    <source>
        <dbReference type="EMBL" id="KAJ8320225.1"/>
    </source>
</evidence>
<gene>
    <name evidence="1" type="ORF">KUTeg_001812</name>
</gene>
<name>A0ABQ9FSL1_TEGGR</name>
<comment type="caution">
    <text evidence="1">The sequence shown here is derived from an EMBL/GenBank/DDBJ whole genome shotgun (WGS) entry which is preliminary data.</text>
</comment>
<reference evidence="1 2" key="1">
    <citation type="submission" date="2022-12" db="EMBL/GenBank/DDBJ databases">
        <title>Chromosome-level genome of Tegillarca granosa.</title>
        <authorList>
            <person name="Kim J."/>
        </authorList>
    </citation>
    <scope>NUCLEOTIDE SEQUENCE [LARGE SCALE GENOMIC DNA]</scope>
    <source>
        <strain evidence="1">Teg-2019</strain>
        <tissue evidence="1">Adductor muscle</tissue>
    </source>
</reference>
<dbReference type="EMBL" id="JARBDR010000141">
    <property type="protein sequence ID" value="KAJ8320225.1"/>
    <property type="molecule type" value="Genomic_DNA"/>
</dbReference>
<keyword evidence="2" id="KW-1185">Reference proteome</keyword>
<proteinExistence type="predicted"/>
<evidence type="ECO:0000313" key="2">
    <source>
        <dbReference type="Proteomes" id="UP001217089"/>
    </source>
</evidence>
<organism evidence="1 2">
    <name type="scientific">Tegillarca granosa</name>
    <name type="common">Malaysian cockle</name>
    <name type="synonym">Anadara granosa</name>
    <dbReference type="NCBI Taxonomy" id="220873"/>
    <lineage>
        <taxon>Eukaryota</taxon>
        <taxon>Metazoa</taxon>
        <taxon>Spiralia</taxon>
        <taxon>Lophotrochozoa</taxon>
        <taxon>Mollusca</taxon>
        <taxon>Bivalvia</taxon>
        <taxon>Autobranchia</taxon>
        <taxon>Pteriomorphia</taxon>
        <taxon>Arcoida</taxon>
        <taxon>Arcoidea</taxon>
        <taxon>Arcidae</taxon>
        <taxon>Tegillarca</taxon>
    </lineage>
</organism>